<keyword evidence="2" id="KW-0378">Hydrolase</keyword>
<feature type="signal peptide" evidence="1">
    <location>
        <begin position="1"/>
        <end position="23"/>
    </location>
</feature>
<dbReference type="AlphaFoldDB" id="A0A2V2YTU6"/>
<accession>A0A2V2YTU6</accession>
<reference evidence="2 3" key="1">
    <citation type="submission" date="2018-05" db="EMBL/GenBank/DDBJ databases">
        <title>Genomic Encyclopedia of Type Strains, Phase III (KMG-III): the genomes of soil and plant-associated and newly described type strains.</title>
        <authorList>
            <person name="Whitman W."/>
        </authorList>
    </citation>
    <scope>NUCLEOTIDE SEQUENCE [LARGE SCALE GENOMIC DNA]</scope>
    <source>
        <strain evidence="2 3">CECT 5696</strain>
    </source>
</reference>
<evidence type="ECO:0000313" key="2">
    <source>
        <dbReference type="EMBL" id="PWW02928.1"/>
    </source>
</evidence>
<dbReference type="PROSITE" id="PS51257">
    <property type="entry name" value="PROKAR_LIPOPROTEIN"/>
    <property type="match status" value="1"/>
</dbReference>
<name>A0A2V2YTU6_9BACL</name>
<gene>
    <name evidence="2" type="ORF">DFQ01_108207</name>
</gene>
<sequence length="364" mass="40068">MTKKSFFILFVSCCTALSLTSCSDPDTNSDSVIKSVAAKAKELKKQTDSPTLAELVDTYGELGLVDGHNHDASDSQYRRSESMWARNQVAHVVLFGDVSEPSAINTDANSWTAYQSNPELYIPYFSGFDLHDPSSLDVVKENLEKGYFGLGEIAGASTYSPVVSNVLWKANDPMDGYLPQIYDLIATYKAPILLHIDPPNGEPVAKLEQAMSEHPDTTFIFGHINAYNTPEEIDRLLSSHPNLYADFFAGFSVFNPEGGLHPENFIPVIKKYPDRFILSTDSGYGLEGGEERAIEAMYHILHLLDDPRIARMIAQDNLMNLINAQPATSTQMKAIQGLGTKTGKSYGEKLSKREAGIILAQSTN</sequence>
<keyword evidence="3" id="KW-1185">Reference proteome</keyword>
<evidence type="ECO:0000256" key="1">
    <source>
        <dbReference type="SAM" id="SignalP"/>
    </source>
</evidence>
<dbReference type="OrthoDB" id="581098at2"/>
<dbReference type="Proteomes" id="UP000246635">
    <property type="component" value="Unassembled WGS sequence"/>
</dbReference>
<feature type="chain" id="PRO_5016021712" evidence="1">
    <location>
        <begin position="24"/>
        <end position="364"/>
    </location>
</feature>
<dbReference type="SUPFAM" id="SSF51556">
    <property type="entry name" value="Metallo-dependent hydrolases"/>
    <property type="match status" value="1"/>
</dbReference>
<proteinExistence type="predicted"/>
<dbReference type="GO" id="GO:0016787">
    <property type="term" value="F:hydrolase activity"/>
    <property type="evidence" value="ECO:0007669"/>
    <property type="project" value="UniProtKB-KW"/>
</dbReference>
<comment type="caution">
    <text evidence="2">The sequence shown here is derived from an EMBL/GenBank/DDBJ whole genome shotgun (WGS) entry which is preliminary data.</text>
</comment>
<organism evidence="2 3">
    <name type="scientific">Paenibacillus cellulosilyticus</name>
    <dbReference type="NCBI Taxonomy" id="375489"/>
    <lineage>
        <taxon>Bacteria</taxon>
        <taxon>Bacillati</taxon>
        <taxon>Bacillota</taxon>
        <taxon>Bacilli</taxon>
        <taxon>Bacillales</taxon>
        <taxon>Paenibacillaceae</taxon>
        <taxon>Paenibacillus</taxon>
    </lineage>
</organism>
<dbReference type="EMBL" id="QGTQ01000008">
    <property type="protein sequence ID" value="PWW02928.1"/>
    <property type="molecule type" value="Genomic_DNA"/>
</dbReference>
<dbReference type="Gene3D" id="3.20.20.140">
    <property type="entry name" value="Metal-dependent hydrolases"/>
    <property type="match status" value="1"/>
</dbReference>
<evidence type="ECO:0000313" key="3">
    <source>
        <dbReference type="Proteomes" id="UP000246635"/>
    </source>
</evidence>
<protein>
    <submittedName>
        <fullName evidence="2">Putative TIM-barrel fold metal-dependent hydrolase</fullName>
    </submittedName>
</protein>
<keyword evidence="1" id="KW-0732">Signal</keyword>
<dbReference type="RefSeq" id="WP_110044401.1">
    <property type="nucleotide sequence ID" value="NZ_CP054612.1"/>
</dbReference>
<dbReference type="InterPro" id="IPR032466">
    <property type="entry name" value="Metal_Hydrolase"/>
</dbReference>